<evidence type="ECO:0000256" key="2">
    <source>
        <dbReference type="ARBA" id="ARBA00022448"/>
    </source>
</evidence>
<comment type="caution">
    <text evidence="8">The sequence shown here is derived from an EMBL/GenBank/DDBJ whole genome shotgun (WGS) entry which is preliminary data.</text>
</comment>
<keyword evidence="3 7" id="KW-0812">Transmembrane</keyword>
<evidence type="ECO:0000256" key="4">
    <source>
        <dbReference type="ARBA" id="ARBA00022989"/>
    </source>
</evidence>
<sequence>MASICSHCRRLPWSVQSLGLKRTGVIAMLVHTVAMLGSAWVLQQSVAWTAVLYALLGHTVTITSCVSCELVGGWAPEKFALFMATVTGTPTLLSIIQNQLITAYINPKNLKANAFISHRAYFSQPEILRRVPMTVAMYGAMTFSLQLVGYILITNPQRPSSNEPILNDSEATDLKIPENQRDTSDTPSLGLNEEINRQNCNHYGINNDNKKTTDVSKIAQFGPSTTEHDENCTEGVPEKGVTTTSCAEDVTTSWKPSETIKTPVFYALLLFGMSLMYGLILKSNYYKQFALLYINDDKYLTLVGTLIPIISTASRIIFGTCLDKGLLGIKDILVLSLSLQTILCAFWYFAPQVNAILYLALILGLSGIQCMIFLILPTAALRIFGPVYFSTNFGLLLSKNLIAGILTPLVITHLLDILGWFWLFTSVSITSLLSLLFVLFTNFNI</sequence>
<proteinExistence type="predicted"/>
<dbReference type="PANTHER" id="PTHR43385:SF1">
    <property type="entry name" value="RIBOFLAVIN TRANSPORTER RIBJ"/>
    <property type="match status" value="1"/>
</dbReference>
<protein>
    <submittedName>
        <fullName evidence="8">Oxalate:formate antiporter</fullName>
    </submittedName>
</protein>
<dbReference type="Gene3D" id="1.20.1250.20">
    <property type="entry name" value="MFS general substrate transporter like domains"/>
    <property type="match status" value="1"/>
</dbReference>
<evidence type="ECO:0000256" key="3">
    <source>
        <dbReference type="ARBA" id="ARBA00022692"/>
    </source>
</evidence>
<evidence type="ECO:0000256" key="5">
    <source>
        <dbReference type="ARBA" id="ARBA00023136"/>
    </source>
</evidence>
<feature type="transmembrane region" description="Helical" evidence="7">
    <location>
        <begin position="332"/>
        <end position="350"/>
    </location>
</feature>
<evidence type="ECO:0000256" key="7">
    <source>
        <dbReference type="SAM" id="Phobius"/>
    </source>
</evidence>
<dbReference type="EMBL" id="BLXT01001848">
    <property type="protein sequence ID" value="GFN88308.1"/>
    <property type="molecule type" value="Genomic_DNA"/>
</dbReference>
<feature type="transmembrane region" description="Helical" evidence="7">
    <location>
        <begin position="417"/>
        <end position="440"/>
    </location>
</feature>
<keyword evidence="2" id="KW-0813">Transport</keyword>
<feature type="transmembrane region" description="Helical" evidence="7">
    <location>
        <begin position="48"/>
        <end position="72"/>
    </location>
</feature>
<feature type="transmembrane region" description="Helical" evidence="7">
    <location>
        <begin position="393"/>
        <end position="411"/>
    </location>
</feature>
<dbReference type="Proteomes" id="UP000735302">
    <property type="component" value="Unassembled WGS sequence"/>
</dbReference>
<evidence type="ECO:0000313" key="9">
    <source>
        <dbReference type="Proteomes" id="UP000735302"/>
    </source>
</evidence>
<organism evidence="8 9">
    <name type="scientific">Plakobranchus ocellatus</name>
    <dbReference type="NCBI Taxonomy" id="259542"/>
    <lineage>
        <taxon>Eukaryota</taxon>
        <taxon>Metazoa</taxon>
        <taxon>Spiralia</taxon>
        <taxon>Lophotrochozoa</taxon>
        <taxon>Mollusca</taxon>
        <taxon>Gastropoda</taxon>
        <taxon>Heterobranchia</taxon>
        <taxon>Euthyneura</taxon>
        <taxon>Panpulmonata</taxon>
        <taxon>Sacoglossa</taxon>
        <taxon>Placobranchoidea</taxon>
        <taxon>Plakobranchidae</taxon>
        <taxon>Plakobranchus</taxon>
    </lineage>
</organism>
<feature type="transmembrane region" description="Helical" evidence="7">
    <location>
        <begin position="263"/>
        <end position="280"/>
    </location>
</feature>
<evidence type="ECO:0000256" key="1">
    <source>
        <dbReference type="ARBA" id="ARBA00004141"/>
    </source>
</evidence>
<feature type="compositionally biased region" description="Basic and acidic residues" evidence="6">
    <location>
        <begin position="172"/>
        <end position="184"/>
    </location>
</feature>
<keyword evidence="4 7" id="KW-1133">Transmembrane helix</keyword>
<feature type="transmembrane region" description="Helical" evidence="7">
    <location>
        <begin position="300"/>
        <end position="320"/>
    </location>
</feature>
<dbReference type="AlphaFoldDB" id="A0AAV3Z1M4"/>
<evidence type="ECO:0000313" key="8">
    <source>
        <dbReference type="EMBL" id="GFN88308.1"/>
    </source>
</evidence>
<dbReference type="InterPro" id="IPR036259">
    <property type="entry name" value="MFS_trans_sf"/>
</dbReference>
<reference evidence="8 9" key="1">
    <citation type="journal article" date="2021" name="Elife">
        <title>Chloroplast acquisition without the gene transfer in kleptoplastic sea slugs, Plakobranchus ocellatus.</title>
        <authorList>
            <person name="Maeda T."/>
            <person name="Takahashi S."/>
            <person name="Yoshida T."/>
            <person name="Shimamura S."/>
            <person name="Takaki Y."/>
            <person name="Nagai Y."/>
            <person name="Toyoda A."/>
            <person name="Suzuki Y."/>
            <person name="Arimoto A."/>
            <person name="Ishii H."/>
            <person name="Satoh N."/>
            <person name="Nishiyama T."/>
            <person name="Hasebe M."/>
            <person name="Maruyama T."/>
            <person name="Minagawa J."/>
            <person name="Obokata J."/>
            <person name="Shigenobu S."/>
        </authorList>
    </citation>
    <scope>NUCLEOTIDE SEQUENCE [LARGE SCALE GENOMIC DNA]</scope>
</reference>
<feature type="transmembrane region" description="Helical" evidence="7">
    <location>
        <begin position="79"/>
        <end position="101"/>
    </location>
</feature>
<gene>
    <name evidence="8" type="ORF">PoB_001481400</name>
</gene>
<dbReference type="SUPFAM" id="SSF103473">
    <property type="entry name" value="MFS general substrate transporter"/>
    <property type="match status" value="1"/>
</dbReference>
<feature type="region of interest" description="Disordered" evidence="6">
    <location>
        <begin position="159"/>
        <end position="193"/>
    </location>
</feature>
<evidence type="ECO:0000256" key="6">
    <source>
        <dbReference type="SAM" id="MobiDB-lite"/>
    </source>
</evidence>
<dbReference type="PANTHER" id="PTHR43385">
    <property type="entry name" value="RIBOFLAVIN TRANSPORTER RIBJ"/>
    <property type="match status" value="1"/>
</dbReference>
<name>A0AAV3Z1M4_9GAST</name>
<keyword evidence="5 7" id="KW-0472">Membrane</keyword>
<keyword evidence="9" id="KW-1185">Reference proteome</keyword>
<comment type="subcellular location">
    <subcellularLocation>
        <location evidence="1">Membrane</location>
        <topology evidence="1">Multi-pass membrane protein</topology>
    </subcellularLocation>
</comment>
<accession>A0AAV3Z1M4</accession>
<dbReference type="GO" id="GO:0016020">
    <property type="term" value="C:membrane"/>
    <property type="evidence" value="ECO:0007669"/>
    <property type="project" value="UniProtKB-SubCell"/>
</dbReference>
<dbReference type="InterPro" id="IPR052983">
    <property type="entry name" value="MFS_Riboflavin_Transporter"/>
</dbReference>
<feature type="transmembrane region" description="Helical" evidence="7">
    <location>
        <begin position="24"/>
        <end position="42"/>
    </location>
</feature>
<feature type="transmembrane region" description="Helical" evidence="7">
    <location>
        <begin position="135"/>
        <end position="153"/>
    </location>
</feature>
<feature type="transmembrane region" description="Helical" evidence="7">
    <location>
        <begin position="356"/>
        <end position="381"/>
    </location>
</feature>